<proteinExistence type="predicted"/>
<dbReference type="InterPro" id="IPR046336">
    <property type="entry name" value="Lon_prtase_N_sf"/>
</dbReference>
<dbReference type="Pfam" id="PF02190">
    <property type="entry name" value="LON_substr_bdg"/>
    <property type="match status" value="1"/>
</dbReference>
<dbReference type="RefSeq" id="WP_048849614.1">
    <property type="nucleotide sequence ID" value="NZ_BALE01000033.1"/>
</dbReference>
<evidence type="ECO:0000259" key="1">
    <source>
        <dbReference type="PROSITE" id="PS51787"/>
    </source>
</evidence>
<feature type="domain" description="Lon N-terminal" evidence="1">
    <location>
        <begin position="34"/>
        <end position="233"/>
    </location>
</feature>
<dbReference type="PANTHER" id="PTHR46732:SF8">
    <property type="entry name" value="ATP-DEPENDENT PROTEASE LA (LON) DOMAIN PROTEIN"/>
    <property type="match status" value="1"/>
</dbReference>
<protein>
    <submittedName>
        <fullName evidence="2">ATP-dependent protease La 2</fullName>
    </submittedName>
</protein>
<dbReference type="Gene3D" id="2.30.130.40">
    <property type="entry name" value="LON domain-like"/>
    <property type="match status" value="1"/>
</dbReference>
<dbReference type="EMBL" id="BALE01000033">
    <property type="protein sequence ID" value="GAN54901.1"/>
    <property type="molecule type" value="Genomic_DNA"/>
</dbReference>
<name>A0A0D6MN83_9PROT</name>
<reference evidence="2 3" key="1">
    <citation type="submission" date="2012-10" db="EMBL/GenBank/DDBJ databases">
        <title>Genome sequencing of Tanticharoenia sakaeratensis NBRC 103193.</title>
        <authorList>
            <person name="Azuma Y."/>
            <person name="Hadano H."/>
            <person name="Hirakawa H."/>
            <person name="Matsushita K."/>
        </authorList>
    </citation>
    <scope>NUCLEOTIDE SEQUENCE [LARGE SCALE GENOMIC DNA]</scope>
    <source>
        <strain evidence="2 3">NBRC 103193</strain>
    </source>
</reference>
<keyword evidence="2" id="KW-0378">Hydrolase</keyword>
<sequence>MSDPDFEHEIGEDAIPRRIPPLPDMTLADIPPQVGLFPLPGALLLPWGKLPLNIFEPRYVAMLEDALASHRLIGMIQPIDEDEVQFPALADDPAPALHDIGCLGRITSFTERADSTFAVTLSGLARFRVLRELPPTRGYRQARIDTSAFVGDLVENTAAPLDRAYLMESLKRYFRAHSLRTSWSTLEQMEDDALLVVLPMLVPFTTDEKQSLLEARSLEARADLLLALLNEAPEGGASDDPDDE</sequence>
<dbReference type="InterPro" id="IPR015947">
    <property type="entry name" value="PUA-like_sf"/>
</dbReference>
<dbReference type="STRING" id="1231623.Tasa_033_015"/>
<dbReference type="PANTHER" id="PTHR46732">
    <property type="entry name" value="ATP-DEPENDENT PROTEASE LA (LON) DOMAIN PROTEIN"/>
    <property type="match status" value="1"/>
</dbReference>
<evidence type="ECO:0000313" key="2">
    <source>
        <dbReference type="EMBL" id="GAN54901.1"/>
    </source>
</evidence>
<dbReference type="AlphaFoldDB" id="A0A0D6MN83"/>
<evidence type="ECO:0000313" key="3">
    <source>
        <dbReference type="Proteomes" id="UP000032679"/>
    </source>
</evidence>
<dbReference type="SUPFAM" id="SSF88697">
    <property type="entry name" value="PUA domain-like"/>
    <property type="match status" value="1"/>
</dbReference>
<keyword evidence="2" id="KW-0645">Protease</keyword>
<dbReference type="Proteomes" id="UP000032679">
    <property type="component" value="Unassembled WGS sequence"/>
</dbReference>
<accession>A0A0D6MN83</accession>
<organism evidence="2 3">
    <name type="scientific">Tanticharoenia sakaeratensis NBRC 103193</name>
    <dbReference type="NCBI Taxonomy" id="1231623"/>
    <lineage>
        <taxon>Bacteria</taxon>
        <taxon>Pseudomonadati</taxon>
        <taxon>Pseudomonadota</taxon>
        <taxon>Alphaproteobacteria</taxon>
        <taxon>Acetobacterales</taxon>
        <taxon>Acetobacteraceae</taxon>
        <taxon>Tanticharoenia</taxon>
    </lineage>
</organism>
<keyword evidence="3" id="KW-1185">Reference proteome</keyword>
<dbReference type="SMART" id="SM00464">
    <property type="entry name" value="LON"/>
    <property type="match status" value="1"/>
</dbReference>
<dbReference type="GO" id="GO:0008233">
    <property type="term" value="F:peptidase activity"/>
    <property type="evidence" value="ECO:0007669"/>
    <property type="project" value="UniProtKB-KW"/>
</dbReference>
<comment type="caution">
    <text evidence="2">The sequence shown here is derived from an EMBL/GenBank/DDBJ whole genome shotgun (WGS) entry which is preliminary data.</text>
</comment>
<gene>
    <name evidence="2" type="ORF">Tasa_033_015</name>
</gene>
<dbReference type="PROSITE" id="PS51787">
    <property type="entry name" value="LON_N"/>
    <property type="match status" value="1"/>
</dbReference>
<dbReference type="GO" id="GO:0006508">
    <property type="term" value="P:proteolysis"/>
    <property type="evidence" value="ECO:0007669"/>
    <property type="project" value="UniProtKB-KW"/>
</dbReference>
<dbReference type="InterPro" id="IPR003111">
    <property type="entry name" value="Lon_prtase_N"/>
</dbReference>